<dbReference type="Proteomes" id="UP000322509">
    <property type="component" value="Chromosome"/>
</dbReference>
<name>A0ABX5ZHD0_9GAMM</name>
<gene>
    <name evidence="3" type="ORF">F0R74_06790</name>
</gene>
<keyword evidence="4" id="KW-1185">Reference proteome</keyword>
<evidence type="ECO:0000313" key="3">
    <source>
        <dbReference type="EMBL" id="QEO57572.1"/>
    </source>
</evidence>
<sequence length="419" mass="47300">MSIASTAHNSLIAHHDKLIDFQSDMSESMASKRDTASYANKTFNLLDNGSLRGWLYSGIGSKIVDLKVNYALSDAIYFEDKEKEKYFNSYILPKVKQAMIWALAFRRGILTIQEINKDPSESLSNNLNINNVVCNVFDGTIVAVEGVNYTDTIDSFYRKPKYYLVNGTRFHHSRVIDFRYKKLDFQTEPQYQFSGVSIFDLIHQELAGDYLSNRAGRNLLERSSIHFAGIEGFNQKVAMNQHKPIVDAMGLMSQGMSMYGIGVVDKETTLSTLNTTIPNLADIDIMTLRRIALVADIPLQKLMGENATSQGLGNSQGGTDKTFLESVKTFQSDYLEEPLIRIFNIFRLGDFYWKVDQNITALEKAERESLIIDNALKLQSLGLDATKYLDDKDINVSSSDNDLLNEFSEPEDDEVVDVE</sequence>
<dbReference type="Pfam" id="PF06381">
    <property type="entry name" value="Phage_portal_3"/>
    <property type="match status" value="1"/>
</dbReference>
<evidence type="ECO:0000259" key="2">
    <source>
        <dbReference type="Pfam" id="PF06381"/>
    </source>
</evidence>
<organism evidence="3 4">
    <name type="scientific">Francisella marina</name>
    <dbReference type="NCBI Taxonomy" id="2249302"/>
    <lineage>
        <taxon>Bacteria</taxon>
        <taxon>Pseudomonadati</taxon>
        <taxon>Pseudomonadota</taxon>
        <taxon>Gammaproteobacteria</taxon>
        <taxon>Thiotrichales</taxon>
        <taxon>Francisellaceae</taxon>
        <taxon>Francisella</taxon>
    </lineage>
</organism>
<dbReference type="RefSeq" id="WP_149368752.1">
    <property type="nucleotide sequence ID" value="NZ_CP043550.1"/>
</dbReference>
<feature type="domain" description="Anti-CBASS protein Acb1-like N-terminal" evidence="2">
    <location>
        <begin position="94"/>
        <end position="371"/>
    </location>
</feature>
<accession>A0ABX5ZHD0</accession>
<reference evidence="3 4" key="1">
    <citation type="submission" date="2019-09" db="EMBL/GenBank/DDBJ databases">
        <title>Complete genome sequence of Francisella marina E103-15.</title>
        <authorList>
            <person name="Tekedar H.C."/>
            <person name="Griffin M.J."/>
            <person name="Waldbieser G.C."/>
            <person name="Soto E."/>
        </authorList>
    </citation>
    <scope>NUCLEOTIDE SEQUENCE [LARGE SCALE GENOMIC DNA]</scope>
    <source>
        <strain evidence="3 4">E103-15</strain>
    </source>
</reference>
<dbReference type="EMBL" id="CP043550">
    <property type="protein sequence ID" value="QEO57572.1"/>
    <property type="molecule type" value="Genomic_DNA"/>
</dbReference>
<evidence type="ECO:0000256" key="1">
    <source>
        <dbReference type="SAM" id="MobiDB-lite"/>
    </source>
</evidence>
<protein>
    <submittedName>
        <fullName evidence="3">DUF1073 domain-containing protein</fullName>
    </submittedName>
</protein>
<feature type="region of interest" description="Disordered" evidence="1">
    <location>
        <begin position="400"/>
        <end position="419"/>
    </location>
</feature>
<dbReference type="InterPro" id="IPR024459">
    <property type="entry name" value="Acb1-like_N"/>
</dbReference>
<proteinExistence type="predicted"/>
<evidence type="ECO:0000313" key="4">
    <source>
        <dbReference type="Proteomes" id="UP000322509"/>
    </source>
</evidence>
<feature type="compositionally biased region" description="Acidic residues" evidence="1">
    <location>
        <begin position="408"/>
        <end position="419"/>
    </location>
</feature>